<gene>
    <name evidence="3" type="ORF">B296_00041212</name>
</gene>
<comment type="caution">
    <text evidence="3">The sequence shown here is derived from an EMBL/GenBank/DDBJ whole genome shotgun (WGS) entry which is preliminary data.</text>
</comment>
<sequence length="315" mass="34882">MSGVERRKRPSLSSLPCFLGSPVSEHSDVPKQQSLCPCSEHKLAPWFSWSQPQKKRTRKKTSLAVDAPAAAAADRDGLFSKSGSFRGCFGHDLTRRHDDFNLWCSGRCRLAAGGGRRDRSSCTRAARLLKHSPSTATIRTHLIMTRIMIRNSSKIRPIHRLRNGLITPLGFKLKIQFQMITDRSLLCLFQRRSRESKHPNLDAGKKPAQLRRKPPDRSMLMASKPDRAGVLGPCAGLWVMALTMAVTLLSGPVAAAVCLFSCSYLLPLPRTMTTVVDGPAIAQAEVTGDSMEHKKRVILQGLLQRTSPRTITVCY</sequence>
<evidence type="ECO:0000313" key="4">
    <source>
        <dbReference type="Proteomes" id="UP000287651"/>
    </source>
</evidence>
<dbReference type="InterPro" id="IPR040411">
    <property type="entry name" value="At5g23160-like"/>
</dbReference>
<feature type="transmembrane region" description="Helical" evidence="2">
    <location>
        <begin position="237"/>
        <end position="266"/>
    </location>
</feature>
<organism evidence="3 4">
    <name type="scientific">Ensete ventricosum</name>
    <name type="common">Abyssinian banana</name>
    <name type="synonym">Musa ensete</name>
    <dbReference type="NCBI Taxonomy" id="4639"/>
    <lineage>
        <taxon>Eukaryota</taxon>
        <taxon>Viridiplantae</taxon>
        <taxon>Streptophyta</taxon>
        <taxon>Embryophyta</taxon>
        <taxon>Tracheophyta</taxon>
        <taxon>Spermatophyta</taxon>
        <taxon>Magnoliopsida</taxon>
        <taxon>Liliopsida</taxon>
        <taxon>Zingiberales</taxon>
        <taxon>Musaceae</taxon>
        <taxon>Ensete</taxon>
    </lineage>
</organism>
<keyword evidence="2" id="KW-1133">Transmembrane helix</keyword>
<dbReference type="Proteomes" id="UP000287651">
    <property type="component" value="Unassembled WGS sequence"/>
</dbReference>
<name>A0A426Z0D2_ENSVE</name>
<reference evidence="3 4" key="1">
    <citation type="journal article" date="2014" name="Agronomy (Basel)">
        <title>A Draft Genome Sequence for Ensete ventricosum, the Drought-Tolerant Tree Against Hunger.</title>
        <authorList>
            <person name="Harrison J."/>
            <person name="Moore K.A."/>
            <person name="Paszkiewicz K."/>
            <person name="Jones T."/>
            <person name="Grant M."/>
            <person name="Ambacheew D."/>
            <person name="Muzemil S."/>
            <person name="Studholme D.J."/>
        </authorList>
    </citation>
    <scope>NUCLEOTIDE SEQUENCE [LARGE SCALE GENOMIC DNA]</scope>
</reference>
<evidence type="ECO:0000313" key="3">
    <source>
        <dbReference type="EMBL" id="RRT57450.1"/>
    </source>
</evidence>
<dbReference type="EMBL" id="AMZH03009155">
    <property type="protein sequence ID" value="RRT57450.1"/>
    <property type="molecule type" value="Genomic_DNA"/>
</dbReference>
<keyword evidence="2" id="KW-0812">Transmembrane</keyword>
<dbReference type="PANTHER" id="PTHR34379">
    <property type="entry name" value="OS07G0553800 PROTEIN"/>
    <property type="match status" value="1"/>
</dbReference>
<keyword evidence="2" id="KW-0472">Membrane</keyword>
<evidence type="ECO:0000256" key="1">
    <source>
        <dbReference type="SAM" id="MobiDB-lite"/>
    </source>
</evidence>
<protein>
    <submittedName>
        <fullName evidence="3">Uncharacterized protein</fullName>
    </submittedName>
</protein>
<feature type="region of interest" description="Disordered" evidence="1">
    <location>
        <begin position="197"/>
        <end position="223"/>
    </location>
</feature>
<dbReference type="AlphaFoldDB" id="A0A426Z0D2"/>
<evidence type="ECO:0000256" key="2">
    <source>
        <dbReference type="SAM" id="Phobius"/>
    </source>
</evidence>
<accession>A0A426Z0D2</accession>
<dbReference type="PANTHER" id="PTHR34379:SF6">
    <property type="entry name" value="PROTEIN 3F"/>
    <property type="match status" value="1"/>
</dbReference>
<proteinExistence type="predicted"/>